<gene>
    <name evidence="2" type="ORF">QEG99_01020</name>
</gene>
<dbReference type="Gene3D" id="2.60.120.1250">
    <property type="entry name" value="Peptidase M60, enhancin-like domain 1"/>
    <property type="match status" value="1"/>
</dbReference>
<sequence>MKKQQSKKFPLLLSSMSIPLILVSCSTIDDDKNKDENISNVDNKKNDQPKKGELTQNPNKNKTKIEEKPSEKDYDLTLKNNQNNLSFENKDIPKTKDESDLKDKQEQENNHNIFSNSQKSEQDNTSKSEINSNPAIDNNEKIEEKQETNSGDKKESIESKENFNEVSEQKEQETKDLTSKNDQNISSSENKNIWDTKEELDTKNQIENKEKVNQNTEQNNTFKSEISSSPDIDNNEKLEEKQETNSSDKKESIESKENSNTKIEKENANEINNQEEHKDSNLVSKTDQISSSSEDKNTQETNENLKTKTEIENPELSNNNLTAKENQEKKDENSDKVKSKVEINPYWAPKYDEDKTIHLSTLKSYESEKRRLSQYFGYSNAVPTGYYLEAGKKYEFQVTLSSVPKSSGSVLLYLKQVGLTENSNFTSLNPRNYYLSQLENKIVVDLTKDKHGYAVFLSNFSNEPLSVKITNLNNENSWIEYPFYIHDEDHPELFWQYIQKIKEQVIIVDGKDGKKDTQLKAPATFLQFSNPINGGLQISWNLKWSISTFIEKLNLDTEQKATEYAKNLNSVIKNWVTELDLYNGLTVDDEDELQQSTNLPLFISASDTVVQPSSYYAYFNYIHLAPALVKDILVEPMKIYDWIINHEKGHTIDQQRIVILEVTNNMYALYASYLKLKKLIDEGNYNHKKDYNSVFNSNFWTQHNILYRYLNSKFDNKPINTPFVKKSSKNNTPFYPVYSWFITSQFVNKLDYKTYDYRSSPFTEEDAKILEKYGIWGAVQRLLRDQKNILKYDSDNLINKISKEDLFPYLFTIVSGYDFSDIFTKYGQDDINPDVIKFTSKYPKLDKKIEYYNSNGELFWLENKPAFNKDTKPVIKYEYSYEAIVLDVEFENKTDIDSAIAYELYVDGVLKSINSGYKIVLHDTNKDLYGKKITVKAYDHKLNESLMSEPIIYNQK</sequence>
<protein>
    <recommendedName>
        <fullName evidence="4">Peptidase M60 domain-containing protein</fullName>
    </recommendedName>
</protein>
<dbReference type="Proteomes" id="UP001179842">
    <property type="component" value="Chromosome"/>
</dbReference>
<dbReference type="RefSeq" id="WP_280102152.1">
    <property type="nucleotide sequence ID" value="NZ_CP122979.1"/>
</dbReference>
<feature type="compositionally biased region" description="Basic and acidic residues" evidence="1">
    <location>
        <begin position="234"/>
        <end position="280"/>
    </location>
</feature>
<feature type="compositionally biased region" description="Polar residues" evidence="1">
    <location>
        <begin position="315"/>
        <end position="324"/>
    </location>
</feature>
<feature type="compositionally biased region" description="Basic and acidic residues" evidence="1">
    <location>
        <begin position="325"/>
        <end position="337"/>
    </location>
</feature>
<feature type="compositionally biased region" description="Polar residues" evidence="1">
    <location>
        <begin position="213"/>
        <end position="232"/>
    </location>
</feature>
<dbReference type="EMBL" id="CP122979">
    <property type="protein sequence ID" value="WGI36849.1"/>
    <property type="molecule type" value="Genomic_DNA"/>
</dbReference>
<feature type="compositionally biased region" description="Polar residues" evidence="1">
    <location>
        <begin position="281"/>
        <end position="292"/>
    </location>
</feature>
<feature type="compositionally biased region" description="Polar residues" evidence="1">
    <location>
        <begin position="127"/>
        <end position="136"/>
    </location>
</feature>
<feature type="region of interest" description="Disordered" evidence="1">
    <location>
        <begin position="29"/>
        <end position="337"/>
    </location>
</feature>
<feature type="compositionally biased region" description="Basic and acidic residues" evidence="1">
    <location>
        <begin position="63"/>
        <end position="76"/>
    </location>
</feature>
<proteinExistence type="predicted"/>
<accession>A0ABY8LUC8</accession>
<feature type="compositionally biased region" description="Polar residues" evidence="1">
    <location>
        <begin position="180"/>
        <end position="191"/>
    </location>
</feature>
<evidence type="ECO:0000313" key="3">
    <source>
        <dbReference type="Proteomes" id="UP001179842"/>
    </source>
</evidence>
<dbReference type="PROSITE" id="PS51257">
    <property type="entry name" value="PROKAR_LIPOPROTEIN"/>
    <property type="match status" value="1"/>
</dbReference>
<feature type="compositionally biased region" description="Basic and acidic residues" evidence="1">
    <location>
        <begin position="192"/>
        <end position="212"/>
    </location>
</feature>
<feature type="compositionally biased region" description="Polar residues" evidence="1">
    <location>
        <begin position="78"/>
        <end position="87"/>
    </location>
</feature>
<organism evidence="2 3">
    <name type="scientific">Mesomycoplasma lagogenitalium</name>
    <dbReference type="NCBI Taxonomy" id="171286"/>
    <lineage>
        <taxon>Bacteria</taxon>
        <taxon>Bacillati</taxon>
        <taxon>Mycoplasmatota</taxon>
        <taxon>Mycoplasmoidales</taxon>
        <taxon>Metamycoplasmataceae</taxon>
        <taxon>Mesomycoplasma</taxon>
    </lineage>
</organism>
<evidence type="ECO:0000256" key="1">
    <source>
        <dbReference type="SAM" id="MobiDB-lite"/>
    </source>
</evidence>
<reference evidence="2" key="1">
    <citation type="submission" date="2023-04" db="EMBL/GenBank/DDBJ databases">
        <title>Completed genome of Mycoplasma lagogenitalium type strain 12MS.</title>
        <authorList>
            <person name="Spergser J."/>
        </authorList>
    </citation>
    <scope>NUCLEOTIDE SEQUENCE</scope>
    <source>
        <strain evidence="2">12MS</strain>
    </source>
</reference>
<feature type="compositionally biased region" description="Basic and acidic residues" evidence="1">
    <location>
        <begin position="138"/>
        <end position="179"/>
    </location>
</feature>
<evidence type="ECO:0008006" key="4">
    <source>
        <dbReference type="Google" id="ProtNLM"/>
    </source>
</evidence>
<feature type="compositionally biased region" description="Polar residues" evidence="1">
    <location>
        <begin position="110"/>
        <end position="119"/>
    </location>
</feature>
<evidence type="ECO:0000313" key="2">
    <source>
        <dbReference type="EMBL" id="WGI36849.1"/>
    </source>
</evidence>
<feature type="compositionally biased region" description="Basic and acidic residues" evidence="1">
    <location>
        <begin position="293"/>
        <end position="311"/>
    </location>
</feature>
<keyword evidence="3" id="KW-1185">Reference proteome</keyword>
<name>A0ABY8LUC8_9BACT</name>
<feature type="compositionally biased region" description="Basic and acidic residues" evidence="1">
    <location>
        <begin position="88"/>
        <end position="109"/>
    </location>
</feature>
<feature type="compositionally biased region" description="Basic and acidic residues" evidence="1">
    <location>
        <begin position="29"/>
        <end position="53"/>
    </location>
</feature>